<name>A0A9D4DA39_DREPO</name>
<evidence type="ECO:0000313" key="2">
    <source>
        <dbReference type="EMBL" id="KAH3740939.1"/>
    </source>
</evidence>
<keyword evidence="1" id="KW-0472">Membrane</keyword>
<gene>
    <name evidence="2" type="ORF">DPMN_047656</name>
</gene>
<evidence type="ECO:0000256" key="1">
    <source>
        <dbReference type="SAM" id="Phobius"/>
    </source>
</evidence>
<feature type="transmembrane region" description="Helical" evidence="1">
    <location>
        <begin position="25"/>
        <end position="49"/>
    </location>
</feature>
<keyword evidence="3" id="KW-1185">Reference proteome</keyword>
<organism evidence="2 3">
    <name type="scientific">Dreissena polymorpha</name>
    <name type="common">Zebra mussel</name>
    <name type="synonym">Mytilus polymorpha</name>
    <dbReference type="NCBI Taxonomy" id="45954"/>
    <lineage>
        <taxon>Eukaryota</taxon>
        <taxon>Metazoa</taxon>
        <taxon>Spiralia</taxon>
        <taxon>Lophotrochozoa</taxon>
        <taxon>Mollusca</taxon>
        <taxon>Bivalvia</taxon>
        <taxon>Autobranchia</taxon>
        <taxon>Heteroconchia</taxon>
        <taxon>Euheterodonta</taxon>
        <taxon>Imparidentia</taxon>
        <taxon>Neoheterodontei</taxon>
        <taxon>Myida</taxon>
        <taxon>Dreissenoidea</taxon>
        <taxon>Dreissenidae</taxon>
        <taxon>Dreissena</taxon>
    </lineage>
</organism>
<dbReference type="EMBL" id="JAIWYP010000011">
    <property type="protein sequence ID" value="KAH3740939.1"/>
    <property type="molecule type" value="Genomic_DNA"/>
</dbReference>
<accession>A0A9D4DA39</accession>
<sequence>MRDVAKDKDKVAERQQEDELKALKWYTVLVVELLGATISLAHLLARLLYMKYI</sequence>
<keyword evidence="1" id="KW-1133">Transmembrane helix</keyword>
<keyword evidence="1" id="KW-0812">Transmembrane</keyword>
<dbReference type="Proteomes" id="UP000828390">
    <property type="component" value="Unassembled WGS sequence"/>
</dbReference>
<reference evidence="2" key="2">
    <citation type="submission" date="2020-11" db="EMBL/GenBank/DDBJ databases">
        <authorList>
            <person name="McCartney M.A."/>
            <person name="Auch B."/>
            <person name="Kono T."/>
            <person name="Mallez S."/>
            <person name="Becker A."/>
            <person name="Gohl D.M."/>
            <person name="Silverstein K.A.T."/>
            <person name="Koren S."/>
            <person name="Bechman K.B."/>
            <person name="Herman A."/>
            <person name="Abrahante J.E."/>
            <person name="Garbe J."/>
        </authorList>
    </citation>
    <scope>NUCLEOTIDE SEQUENCE</scope>
    <source>
        <strain evidence="2">Duluth1</strain>
        <tissue evidence="2">Whole animal</tissue>
    </source>
</reference>
<dbReference type="AlphaFoldDB" id="A0A9D4DA39"/>
<proteinExistence type="predicted"/>
<protein>
    <submittedName>
        <fullName evidence="2">Uncharacterized protein</fullName>
    </submittedName>
</protein>
<evidence type="ECO:0000313" key="3">
    <source>
        <dbReference type="Proteomes" id="UP000828390"/>
    </source>
</evidence>
<comment type="caution">
    <text evidence="2">The sequence shown here is derived from an EMBL/GenBank/DDBJ whole genome shotgun (WGS) entry which is preliminary data.</text>
</comment>
<reference evidence="2" key="1">
    <citation type="journal article" date="2019" name="bioRxiv">
        <title>The Genome of the Zebra Mussel, Dreissena polymorpha: A Resource for Invasive Species Research.</title>
        <authorList>
            <person name="McCartney M.A."/>
            <person name="Auch B."/>
            <person name="Kono T."/>
            <person name="Mallez S."/>
            <person name="Zhang Y."/>
            <person name="Obille A."/>
            <person name="Becker A."/>
            <person name="Abrahante J.E."/>
            <person name="Garbe J."/>
            <person name="Badalamenti J.P."/>
            <person name="Herman A."/>
            <person name="Mangelson H."/>
            <person name="Liachko I."/>
            <person name="Sullivan S."/>
            <person name="Sone E.D."/>
            <person name="Koren S."/>
            <person name="Silverstein K.A.T."/>
            <person name="Beckman K.B."/>
            <person name="Gohl D.M."/>
        </authorList>
    </citation>
    <scope>NUCLEOTIDE SEQUENCE</scope>
    <source>
        <strain evidence="2">Duluth1</strain>
        <tissue evidence="2">Whole animal</tissue>
    </source>
</reference>